<dbReference type="Proteomes" id="UP001497382">
    <property type="component" value="Unassembled WGS sequence"/>
</dbReference>
<accession>A0AAV2BE02</accession>
<dbReference type="InterPro" id="IPR001496">
    <property type="entry name" value="SOCS_box"/>
</dbReference>
<keyword evidence="3" id="KW-1185">Reference proteome</keyword>
<dbReference type="InterPro" id="IPR036036">
    <property type="entry name" value="SOCS_box-like_dom_sf"/>
</dbReference>
<dbReference type="AlphaFoldDB" id="A0AAV2BE02"/>
<proteinExistence type="predicted"/>
<sequence>MCFEDFTPKLKHVKVKLWTAADVVQHSFLVQDSISSLNLELCQSYDIRTSLKVVGYYPSFSVCKGFIDTEEKCRKIHTSSRNVFYSLHLDLPKGREESLKTHFQLDKLSYDDRIPHLAKVFIGDEFYADILCRLVDYACKYTNLNVKVLKWFIKFGALKKSIFRELPFYVIYHFLDSMQPGLSDLVFVEECLKKLRFQIWVDFSEKHVRVANLFYQVRLGGERFERRIRNSGIIHCCLLHPTFLYVADVLKYLDSPRFCDRFRVLLEKRILEKNSQLPVPNSVIRSSARRRRRTLLLHLYWTHMNRTDNRYAAASESLRLIWNSLPDPFITLEEITAQFRTFSHRRIAKIYNFYSLAIGEFRTAADIRSLKHLCRSTIRRRLWQNGHWLPDGIEKLGLNSEYKSYLNLEKIDFWQM</sequence>
<evidence type="ECO:0000313" key="3">
    <source>
        <dbReference type="Proteomes" id="UP001497382"/>
    </source>
</evidence>
<dbReference type="CDD" id="cd03716">
    <property type="entry name" value="SOCS_ASB_like"/>
    <property type="match status" value="1"/>
</dbReference>
<protein>
    <recommendedName>
        <fullName evidence="1">SOCS box domain-containing protein</fullName>
    </recommendedName>
</protein>
<feature type="domain" description="SOCS box" evidence="1">
    <location>
        <begin position="361"/>
        <end position="412"/>
    </location>
</feature>
<dbReference type="GO" id="GO:0035556">
    <property type="term" value="P:intracellular signal transduction"/>
    <property type="evidence" value="ECO:0007669"/>
    <property type="project" value="InterPro"/>
</dbReference>
<organism evidence="2 3">
    <name type="scientific">Larinioides sclopetarius</name>
    <dbReference type="NCBI Taxonomy" id="280406"/>
    <lineage>
        <taxon>Eukaryota</taxon>
        <taxon>Metazoa</taxon>
        <taxon>Ecdysozoa</taxon>
        <taxon>Arthropoda</taxon>
        <taxon>Chelicerata</taxon>
        <taxon>Arachnida</taxon>
        <taxon>Araneae</taxon>
        <taxon>Araneomorphae</taxon>
        <taxon>Entelegynae</taxon>
        <taxon>Araneoidea</taxon>
        <taxon>Araneidae</taxon>
        <taxon>Larinioides</taxon>
    </lineage>
</organism>
<name>A0AAV2BE02_9ARAC</name>
<dbReference type="Pfam" id="PF07525">
    <property type="entry name" value="SOCS_box"/>
    <property type="match status" value="1"/>
</dbReference>
<evidence type="ECO:0000259" key="1">
    <source>
        <dbReference type="PROSITE" id="PS50225"/>
    </source>
</evidence>
<dbReference type="SUPFAM" id="SSF158235">
    <property type="entry name" value="SOCS box-like"/>
    <property type="match status" value="1"/>
</dbReference>
<evidence type="ECO:0000313" key="2">
    <source>
        <dbReference type="EMBL" id="CAL1294443.1"/>
    </source>
</evidence>
<reference evidence="2 3" key="1">
    <citation type="submission" date="2024-04" db="EMBL/GenBank/DDBJ databases">
        <authorList>
            <person name="Rising A."/>
            <person name="Reimegard J."/>
            <person name="Sonavane S."/>
            <person name="Akerstrom W."/>
            <person name="Nylinder S."/>
            <person name="Hedman E."/>
            <person name="Kallberg Y."/>
        </authorList>
    </citation>
    <scope>NUCLEOTIDE SEQUENCE [LARGE SCALE GENOMIC DNA]</scope>
</reference>
<gene>
    <name evidence="2" type="ORF">LARSCL_LOCUS18714</name>
</gene>
<dbReference type="SMART" id="SM00969">
    <property type="entry name" value="SOCS_box"/>
    <property type="match status" value="1"/>
</dbReference>
<dbReference type="EMBL" id="CAXIEN010000346">
    <property type="protein sequence ID" value="CAL1294443.1"/>
    <property type="molecule type" value="Genomic_DNA"/>
</dbReference>
<comment type="caution">
    <text evidence="2">The sequence shown here is derived from an EMBL/GenBank/DDBJ whole genome shotgun (WGS) entry which is preliminary data.</text>
</comment>
<dbReference type="PROSITE" id="PS50225">
    <property type="entry name" value="SOCS"/>
    <property type="match status" value="1"/>
</dbReference>